<feature type="compositionally biased region" description="Polar residues" evidence="2">
    <location>
        <begin position="1"/>
        <end position="33"/>
    </location>
</feature>
<dbReference type="Pfam" id="PF10297">
    <property type="entry name" value="Hap4_Hap_bind"/>
    <property type="match status" value="1"/>
</dbReference>
<sequence>MSAKNNQLKYSHNFTPLMPKTSSHSPSSLAANNENRKSAKNPSLIVRTSKHWVLPPRPKPNKRSNNSNSRSNSVSSTTSPITNHQISKPKNNANLRHNSSPLISSNVRQRLNIINRIFSSSTSSSIGSPSASASPAAISYLNFNDEINNKNNKNNKNANPPKSPFTSPLHHKVIDSATDANSIANILLYQDQQNEPLSPPSPLLLSPISSTTNSPAIFLNSKNSNSNVSMDSIRRHSAPLLQPSSTKSHQSKSKLNHIDEAKELEMYNLYMDWTDPNADIDTISLSNDTDDLTAVPSISMPYYNNRISISDDSVFDLNNSNNNHIHNDASSIDTGSTLINTNTYKEQQQFQQKQQMEMLDSYYCDLPPSLDELIDEQEETKNNAQLFKAFNDNNDNNNCNDNVNDNDLDFFTTTPAETAETDIY</sequence>
<dbReference type="GO" id="GO:0006355">
    <property type="term" value="P:regulation of DNA-templated transcription"/>
    <property type="evidence" value="ECO:0007669"/>
    <property type="project" value="InterPro"/>
</dbReference>
<evidence type="ECO:0000313" key="4">
    <source>
        <dbReference type="EMBL" id="CCC67007.1"/>
    </source>
</evidence>
<dbReference type="HOGENOM" id="CLU_647395_0_0_1"/>
<feature type="compositionally biased region" description="Low complexity" evidence="2">
    <location>
        <begin position="63"/>
        <end position="80"/>
    </location>
</feature>
<dbReference type="Proteomes" id="UP000001640">
    <property type="component" value="Chromosome 1"/>
</dbReference>
<dbReference type="KEGG" id="ncs:NCAS_0A04490"/>
<proteinExistence type="predicted"/>
<dbReference type="InterPro" id="IPR018287">
    <property type="entry name" value="Hap4_TF_heteromerisation"/>
</dbReference>
<evidence type="ECO:0000256" key="2">
    <source>
        <dbReference type="SAM" id="MobiDB-lite"/>
    </source>
</evidence>
<evidence type="ECO:0000256" key="1">
    <source>
        <dbReference type="ARBA" id="ARBA00023242"/>
    </source>
</evidence>
<protein>
    <recommendedName>
        <fullName evidence="3">Hap4 transcription factor heteromerisation domain-containing protein</fullName>
    </recommendedName>
</protein>
<feature type="region of interest" description="Disordered" evidence="2">
    <location>
        <begin position="1"/>
        <end position="102"/>
    </location>
</feature>
<evidence type="ECO:0000259" key="3">
    <source>
        <dbReference type="Pfam" id="PF10297"/>
    </source>
</evidence>
<accession>G0V6B5</accession>
<reference key="2">
    <citation type="submission" date="2011-08" db="EMBL/GenBank/DDBJ databases">
        <title>Genome sequence of Naumovozyma castellii.</title>
        <authorList>
            <person name="Gordon J.L."/>
            <person name="Armisen D."/>
            <person name="Proux-Wera E."/>
            <person name="OhEigeartaigh S.S."/>
            <person name="Byrne K.P."/>
            <person name="Wolfe K.H."/>
        </authorList>
    </citation>
    <scope>NUCLEOTIDE SEQUENCE</scope>
    <source>
        <strain>Type strain:CBS 4309</strain>
    </source>
</reference>
<dbReference type="FunCoup" id="G0V6B5">
    <property type="interactions" value="878"/>
</dbReference>
<feature type="compositionally biased region" description="Polar residues" evidence="2">
    <location>
        <begin position="81"/>
        <end position="102"/>
    </location>
</feature>
<feature type="compositionally biased region" description="Low complexity" evidence="2">
    <location>
        <begin position="149"/>
        <end position="160"/>
    </location>
</feature>
<feature type="domain" description="Hap4 transcription factor heteromerisation" evidence="3">
    <location>
        <begin position="48"/>
        <end position="61"/>
    </location>
</feature>
<dbReference type="AlphaFoldDB" id="G0V6B5"/>
<keyword evidence="1" id="KW-0539">Nucleus</keyword>
<reference evidence="4 5" key="1">
    <citation type="journal article" date="2011" name="Proc. Natl. Acad. Sci. U.S.A.">
        <title>Evolutionary erosion of yeast sex chromosomes by mating-type switching accidents.</title>
        <authorList>
            <person name="Gordon J.L."/>
            <person name="Armisen D."/>
            <person name="Proux-Wera E."/>
            <person name="Oheigeartaigh S.S."/>
            <person name="Byrne K.P."/>
            <person name="Wolfe K.H."/>
        </authorList>
    </citation>
    <scope>NUCLEOTIDE SEQUENCE [LARGE SCALE GENOMIC DNA]</scope>
    <source>
        <strain evidence="5">ATCC 76901 / BCRC 22586 / CBS 4309 / NBRC 1992 / NRRL Y-12630</strain>
    </source>
</reference>
<dbReference type="GO" id="GO:0005634">
    <property type="term" value="C:nucleus"/>
    <property type="evidence" value="ECO:0007669"/>
    <property type="project" value="InterPro"/>
</dbReference>
<feature type="region of interest" description="Disordered" evidence="2">
    <location>
        <begin position="148"/>
        <end position="169"/>
    </location>
</feature>
<keyword evidence="5" id="KW-1185">Reference proteome</keyword>
<evidence type="ECO:0000313" key="5">
    <source>
        <dbReference type="Proteomes" id="UP000001640"/>
    </source>
</evidence>
<gene>
    <name evidence="4" type="primary">NCAS0A04490</name>
    <name evidence="4" type="ordered locus">NCAS_0A04490</name>
</gene>
<dbReference type="GeneID" id="96900492"/>
<organism evidence="4 5">
    <name type="scientific">Naumovozyma castellii</name>
    <name type="common">Yeast</name>
    <name type="synonym">Saccharomyces castellii</name>
    <dbReference type="NCBI Taxonomy" id="27288"/>
    <lineage>
        <taxon>Eukaryota</taxon>
        <taxon>Fungi</taxon>
        <taxon>Dikarya</taxon>
        <taxon>Ascomycota</taxon>
        <taxon>Saccharomycotina</taxon>
        <taxon>Saccharomycetes</taxon>
        <taxon>Saccharomycetales</taxon>
        <taxon>Saccharomycetaceae</taxon>
        <taxon>Naumovozyma</taxon>
    </lineage>
</organism>
<name>G0V6B5_NAUCA</name>
<dbReference type="InParanoid" id="G0V6B5"/>
<dbReference type="EMBL" id="HE576752">
    <property type="protein sequence ID" value="CCC67007.1"/>
    <property type="molecule type" value="Genomic_DNA"/>
</dbReference>
<dbReference type="RefSeq" id="XP_003673394.1">
    <property type="nucleotide sequence ID" value="XM_003673346.1"/>
</dbReference>